<comment type="caution">
    <text evidence="2">The sequence shown here is derived from an EMBL/GenBank/DDBJ whole genome shotgun (WGS) entry which is preliminary data.</text>
</comment>
<evidence type="ECO:0000259" key="1">
    <source>
        <dbReference type="Pfam" id="PF16177"/>
    </source>
</evidence>
<dbReference type="EMBL" id="JARKIK010000025">
    <property type="protein sequence ID" value="KAK8743219.1"/>
    <property type="molecule type" value="Genomic_DNA"/>
</dbReference>
<sequence length="104" mass="12000">MASNGDLIFNPAQRVAKVSHCSSMEQYKQLYEKSLKEPEAFWGDIAKNFHFEEDVTGKFLDYNFDASKGEIYIRWMEGAKTNICYNCLDVHVLAGKGDQVAFYW</sequence>
<evidence type="ECO:0000313" key="2">
    <source>
        <dbReference type="EMBL" id="KAK8743219.1"/>
    </source>
</evidence>
<dbReference type="SUPFAM" id="SSF56801">
    <property type="entry name" value="Acetyl-CoA synthetase-like"/>
    <property type="match status" value="1"/>
</dbReference>
<dbReference type="PANTHER" id="PTHR24095:SF244">
    <property type="entry name" value="ACETYL-COENZYME A SYNTHETASE"/>
    <property type="match status" value="1"/>
</dbReference>
<dbReference type="GO" id="GO:0003987">
    <property type="term" value="F:acetate-CoA ligase activity"/>
    <property type="evidence" value="ECO:0007669"/>
    <property type="project" value="TreeGrafter"/>
</dbReference>
<accession>A0AAW0XZ32</accession>
<name>A0AAW0XZ32_CHEQU</name>
<dbReference type="Gene3D" id="3.40.50.12780">
    <property type="entry name" value="N-terminal domain of ligase-like"/>
    <property type="match status" value="1"/>
</dbReference>
<dbReference type="Pfam" id="PF16177">
    <property type="entry name" value="ACAS_N"/>
    <property type="match status" value="1"/>
</dbReference>
<protein>
    <recommendedName>
        <fullName evidence="1">Acetyl-coenzyme A synthetase N-terminal domain-containing protein</fullName>
    </recommendedName>
</protein>
<organism evidence="2 3">
    <name type="scientific">Cherax quadricarinatus</name>
    <name type="common">Australian red claw crayfish</name>
    <dbReference type="NCBI Taxonomy" id="27406"/>
    <lineage>
        <taxon>Eukaryota</taxon>
        <taxon>Metazoa</taxon>
        <taxon>Ecdysozoa</taxon>
        <taxon>Arthropoda</taxon>
        <taxon>Crustacea</taxon>
        <taxon>Multicrustacea</taxon>
        <taxon>Malacostraca</taxon>
        <taxon>Eumalacostraca</taxon>
        <taxon>Eucarida</taxon>
        <taxon>Decapoda</taxon>
        <taxon>Pleocyemata</taxon>
        <taxon>Astacidea</taxon>
        <taxon>Parastacoidea</taxon>
        <taxon>Parastacidae</taxon>
        <taxon>Cherax</taxon>
    </lineage>
</organism>
<keyword evidence="3" id="KW-1185">Reference proteome</keyword>
<dbReference type="GO" id="GO:0006085">
    <property type="term" value="P:acetyl-CoA biosynthetic process"/>
    <property type="evidence" value="ECO:0007669"/>
    <property type="project" value="TreeGrafter"/>
</dbReference>
<dbReference type="AlphaFoldDB" id="A0AAW0XZ32"/>
<evidence type="ECO:0000313" key="3">
    <source>
        <dbReference type="Proteomes" id="UP001445076"/>
    </source>
</evidence>
<dbReference type="InterPro" id="IPR042099">
    <property type="entry name" value="ANL_N_sf"/>
</dbReference>
<gene>
    <name evidence="2" type="ORF">OTU49_001313</name>
</gene>
<dbReference type="PANTHER" id="PTHR24095">
    <property type="entry name" value="ACETYL-COENZYME A SYNTHETASE"/>
    <property type="match status" value="1"/>
</dbReference>
<dbReference type="InterPro" id="IPR032387">
    <property type="entry name" value="ACAS_N"/>
</dbReference>
<reference evidence="2 3" key="1">
    <citation type="journal article" date="2024" name="BMC Genomics">
        <title>Genome assembly of redclaw crayfish (Cherax quadricarinatus) provides insights into its immune adaptation and hypoxia tolerance.</title>
        <authorList>
            <person name="Liu Z."/>
            <person name="Zheng J."/>
            <person name="Li H."/>
            <person name="Fang K."/>
            <person name="Wang S."/>
            <person name="He J."/>
            <person name="Zhou D."/>
            <person name="Weng S."/>
            <person name="Chi M."/>
            <person name="Gu Z."/>
            <person name="He J."/>
            <person name="Li F."/>
            <person name="Wang M."/>
        </authorList>
    </citation>
    <scope>NUCLEOTIDE SEQUENCE [LARGE SCALE GENOMIC DNA]</scope>
    <source>
        <strain evidence="2">ZL_2023a</strain>
    </source>
</reference>
<dbReference type="Proteomes" id="UP001445076">
    <property type="component" value="Unassembled WGS sequence"/>
</dbReference>
<proteinExistence type="predicted"/>
<feature type="domain" description="Acetyl-coenzyme A synthetase N-terminal" evidence="1">
    <location>
        <begin position="27"/>
        <end position="87"/>
    </location>
</feature>